<dbReference type="AlphaFoldDB" id="A0A841JPF0"/>
<dbReference type="EMBL" id="JACHEK010000002">
    <property type="protein sequence ID" value="MBB6143030.1"/>
    <property type="molecule type" value="Genomic_DNA"/>
</dbReference>
<evidence type="ECO:0000313" key="1">
    <source>
        <dbReference type="EMBL" id="MBB6143030.1"/>
    </source>
</evidence>
<organism evidence="1 2">
    <name type="scientific">Silvibacterium bohemicum</name>
    <dbReference type="NCBI Taxonomy" id="1577686"/>
    <lineage>
        <taxon>Bacteria</taxon>
        <taxon>Pseudomonadati</taxon>
        <taxon>Acidobacteriota</taxon>
        <taxon>Terriglobia</taxon>
        <taxon>Terriglobales</taxon>
        <taxon>Acidobacteriaceae</taxon>
        <taxon>Silvibacterium</taxon>
    </lineage>
</organism>
<accession>A0A841JPF0</accession>
<comment type="caution">
    <text evidence="1">The sequence shown here is derived from an EMBL/GenBank/DDBJ whole genome shotgun (WGS) entry which is preliminary data.</text>
</comment>
<dbReference type="RefSeq" id="WP_260315146.1">
    <property type="nucleotide sequence ID" value="NZ_JACHEK010000002.1"/>
</dbReference>
<evidence type="ECO:0000313" key="2">
    <source>
        <dbReference type="Proteomes" id="UP000538666"/>
    </source>
</evidence>
<reference evidence="1 2" key="1">
    <citation type="submission" date="2020-08" db="EMBL/GenBank/DDBJ databases">
        <title>Genomic Encyclopedia of Type Strains, Phase IV (KMG-IV): sequencing the most valuable type-strain genomes for metagenomic binning, comparative biology and taxonomic classification.</title>
        <authorList>
            <person name="Goeker M."/>
        </authorList>
    </citation>
    <scope>NUCLEOTIDE SEQUENCE [LARGE SCALE GENOMIC DNA]</scope>
    <source>
        <strain evidence="1 2">DSM 103733</strain>
    </source>
</reference>
<name>A0A841JPF0_9BACT</name>
<proteinExistence type="predicted"/>
<protein>
    <submittedName>
        <fullName evidence="1">Uncharacterized protein</fullName>
    </submittedName>
</protein>
<keyword evidence="2" id="KW-1185">Reference proteome</keyword>
<dbReference type="Proteomes" id="UP000538666">
    <property type="component" value="Unassembled WGS sequence"/>
</dbReference>
<gene>
    <name evidence="1" type="ORF">HNQ77_000974</name>
</gene>
<sequence length="44" mass="4963">MDDLFDIYQAFTGALPAELKRLLDEEKVDALNLDREVIPTKASP</sequence>